<keyword evidence="5" id="KW-0029">Amino-acid transport</keyword>
<feature type="transmembrane region" description="Helical" evidence="9">
    <location>
        <begin position="147"/>
        <end position="169"/>
    </location>
</feature>
<evidence type="ECO:0000256" key="4">
    <source>
        <dbReference type="ARBA" id="ARBA00022692"/>
    </source>
</evidence>
<dbReference type="PANTHER" id="PTHR11795">
    <property type="entry name" value="BRANCHED-CHAIN AMINO ACID TRANSPORT SYSTEM PERMEASE PROTEIN LIVH"/>
    <property type="match status" value="1"/>
</dbReference>
<feature type="transmembrane region" description="Helical" evidence="9">
    <location>
        <begin position="25"/>
        <end position="42"/>
    </location>
</feature>
<feature type="transmembrane region" description="Helical" evidence="9">
    <location>
        <begin position="278"/>
        <end position="307"/>
    </location>
</feature>
<feature type="transmembrane region" description="Helical" evidence="9">
    <location>
        <begin position="314"/>
        <end position="333"/>
    </location>
</feature>
<dbReference type="InterPro" id="IPR052157">
    <property type="entry name" value="BCAA_transport_permease"/>
</dbReference>
<keyword evidence="7 9" id="KW-0472">Membrane</keyword>
<evidence type="ECO:0000256" key="7">
    <source>
        <dbReference type="ARBA" id="ARBA00023136"/>
    </source>
</evidence>
<reference evidence="10 11" key="1">
    <citation type="submission" date="2019-12" db="EMBL/GenBank/DDBJ databases">
        <title>Novel species isolated from a subtropical stream in China.</title>
        <authorList>
            <person name="Lu H."/>
        </authorList>
    </citation>
    <scope>NUCLEOTIDE SEQUENCE [LARGE SCALE GENOMIC DNA]</scope>
    <source>
        <strain evidence="10 11">CY13W</strain>
    </source>
</reference>
<evidence type="ECO:0000256" key="6">
    <source>
        <dbReference type="ARBA" id="ARBA00022989"/>
    </source>
</evidence>
<dbReference type="Proteomes" id="UP000478090">
    <property type="component" value="Unassembled WGS sequence"/>
</dbReference>
<evidence type="ECO:0000256" key="5">
    <source>
        <dbReference type="ARBA" id="ARBA00022970"/>
    </source>
</evidence>
<organism evidence="10 11">
    <name type="scientific">Duganella qianjiadongensis</name>
    <dbReference type="NCBI Taxonomy" id="2692176"/>
    <lineage>
        <taxon>Bacteria</taxon>
        <taxon>Pseudomonadati</taxon>
        <taxon>Pseudomonadota</taxon>
        <taxon>Betaproteobacteria</taxon>
        <taxon>Burkholderiales</taxon>
        <taxon>Oxalobacteraceae</taxon>
        <taxon>Telluria group</taxon>
        <taxon>Duganella</taxon>
    </lineage>
</organism>
<keyword evidence="3" id="KW-1003">Cell membrane</keyword>
<feature type="transmembrane region" description="Helical" evidence="9">
    <location>
        <begin position="243"/>
        <end position="266"/>
    </location>
</feature>
<dbReference type="CDD" id="cd06582">
    <property type="entry name" value="TM_PBP1_LivH_like"/>
    <property type="match status" value="1"/>
</dbReference>
<protein>
    <submittedName>
        <fullName evidence="10">Branched-chain amino acid ABC transporter permease</fullName>
    </submittedName>
</protein>
<keyword evidence="4 9" id="KW-0812">Transmembrane</keyword>
<evidence type="ECO:0000256" key="9">
    <source>
        <dbReference type="SAM" id="Phobius"/>
    </source>
</evidence>
<keyword evidence="2" id="KW-0813">Transport</keyword>
<dbReference type="PANTHER" id="PTHR11795:SF442">
    <property type="entry name" value="ABC TRANSPORTER ATP-BINDING PROTEIN"/>
    <property type="match status" value="1"/>
</dbReference>
<comment type="subcellular location">
    <subcellularLocation>
        <location evidence="1">Cell membrane</location>
        <topology evidence="1">Multi-pass membrane protein</topology>
    </subcellularLocation>
</comment>
<evidence type="ECO:0000256" key="1">
    <source>
        <dbReference type="ARBA" id="ARBA00004651"/>
    </source>
</evidence>
<evidence type="ECO:0000256" key="8">
    <source>
        <dbReference type="ARBA" id="ARBA00037998"/>
    </source>
</evidence>
<dbReference type="InterPro" id="IPR001851">
    <property type="entry name" value="ABC_transp_permease"/>
</dbReference>
<gene>
    <name evidence="10" type="ORF">GTP27_13990</name>
</gene>
<name>A0ABW9VLX0_9BURK</name>
<feature type="transmembrane region" description="Helical" evidence="9">
    <location>
        <begin position="48"/>
        <end position="73"/>
    </location>
</feature>
<evidence type="ECO:0000256" key="3">
    <source>
        <dbReference type="ARBA" id="ARBA00022475"/>
    </source>
</evidence>
<evidence type="ECO:0000256" key="2">
    <source>
        <dbReference type="ARBA" id="ARBA00022448"/>
    </source>
</evidence>
<comment type="caution">
    <text evidence="10">The sequence shown here is derived from an EMBL/GenBank/DDBJ whole genome shotgun (WGS) entry which is preliminary data.</text>
</comment>
<accession>A0ABW9VLX0</accession>
<sequence length="343" mass="35871">MTAMPAAAATTAAAEMMLPRKRIDYQPWYVLAAILLLTFLWVGDSATWLTLTVAGLAMGMLLFIMASGLTMVFGLMGVMNFGHGAFITVGAYAATLVLLRLGDWLQADAIGLNAAALGLALLAAVAVTAALGWIYERLIIRPVYGNALMQILITFGAATVLQELVTAIWGAELIPLTRPAAFDGAWVFGDAVIEKFRVLCAAAGLLVFGAMMLILHGTRIGLLVRAGVANGEMVQALGYRVRTLFVGVSVAGAALAGMGGLLWGLYRQELTTSIGASSLVSILIVIIIGGMGSVGGCFLASLLVALASNYVGFLAPKAALLSEVGLMLVVLAWRPRGLYPLTH</sequence>
<dbReference type="Pfam" id="PF02653">
    <property type="entry name" value="BPD_transp_2"/>
    <property type="match status" value="1"/>
</dbReference>
<feature type="transmembrane region" description="Helical" evidence="9">
    <location>
        <begin position="85"/>
        <end position="102"/>
    </location>
</feature>
<keyword evidence="11" id="KW-1185">Reference proteome</keyword>
<feature type="transmembrane region" description="Helical" evidence="9">
    <location>
        <begin position="114"/>
        <end position="135"/>
    </location>
</feature>
<evidence type="ECO:0000313" key="10">
    <source>
        <dbReference type="EMBL" id="MYM40436.1"/>
    </source>
</evidence>
<dbReference type="EMBL" id="WWCM01000009">
    <property type="protein sequence ID" value="MYM40436.1"/>
    <property type="molecule type" value="Genomic_DNA"/>
</dbReference>
<evidence type="ECO:0000313" key="11">
    <source>
        <dbReference type="Proteomes" id="UP000478090"/>
    </source>
</evidence>
<keyword evidence="6 9" id="KW-1133">Transmembrane helix</keyword>
<feature type="transmembrane region" description="Helical" evidence="9">
    <location>
        <begin position="196"/>
        <end position="215"/>
    </location>
</feature>
<proteinExistence type="inferred from homology"/>
<comment type="similarity">
    <text evidence="8">Belongs to the binding-protein-dependent transport system permease family. LivHM subfamily.</text>
</comment>